<dbReference type="GeneID" id="69034393"/>
<feature type="region of interest" description="Disordered" evidence="1">
    <location>
        <begin position="78"/>
        <end position="102"/>
    </location>
</feature>
<gene>
    <name evidence="2" type="ORF">HCBG_01376</name>
</gene>
<reference evidence="2" key="1">
    <citation type="submission" date="2009-02" db="EMBL/GenBank/DDBJ databases">
        <title>The Genome Sequence of Ajellomyces capsulatus strain G186AR.</title>
        <authorList>
            <consortium name="The Broad Institute Genome Sequencing Platform"/>
            <person name="Champion M."/>
            <person name="Cuomo C."/>
            <person name="Ma L.-J."/>
            <person name="Henn M.R."/>
            <person name="Sil A."/>
            <person name="Goldman B."/>
            <person name="Young S.K."/>
            <person name="Kodira C.D."/>
            <person name="Zeng Q."/>
            <person name="Koehrsen M."/>
            <person name="Alvarado L."/>
            <person name="Berlin A."/>
            <person name="Borenstein D."/>
            <person name="Chen Z."/>
            <person name="Engels R."/>
            <person name="Freedman E."/>
            <person name="Gellesch M."/>
            <person name="Goldberg J."/>
            <person name="Griggs A."/>
            <person name="Gujja S."/>
            <person name="Heiman D."/>
            <person name="Hepburn T."/>
            <person name="Howarth C."/>
            <person name="Jen D."/>
            <person name="Larson L."/>
            <person name="Lewis B."/>
            <person name="Mehta T."/>
            <person name="Park D."/>
            <person name="Pearson M."/>
            <person name="Roberts A."/>
            <person name="Saif S."/>
            <person name="Shea T."/>
            <person name="Shenoy N."/>
            <person name="Sisk P."/>
            <person name="Stolte C."/>
            <person name="Sykes S."/>
            <person name="Walk T."/>
            <person name="White J."/>
            <person name="Yandava C."/>
            <person name="Klein B."/>
            <person name="McEwen J.G."/>
            <person name="Puccia R."/>
            <person name="Goldman G.H."/>
            <person name="Felipe M.S."/>
            <person name="Nino-Vega G."/>
            <person name="San-Blas G."/>
            <person name="Taylor J."/>
            <person name="Mendoza L."/>
            <person name="Galagan J."/>
            <person name="Nusbaum C."/>
            <person name="Birren B."/>
        </authorList>
    </citation>
    <scope>NUCLEOTIDE SEQUENCE</scope>
    <source>
        <strain evidence="2">G186AR</strain>
    </source>
</reference>
<name>C0NER0_AJECG</name>
<evidence type="ECO:0000313" key="2">
    <source>
        <dbReference type="EMBL" id="EEH09731.1"/>
    </source>
</evidence>
<proteinExistence type="predicted"/>
<sequence>MATEISSHRLLSYHLWPLGRQPLAIAHGCALLRALTRYHGFSVLFQHHWYRHFLADSVPPVIEFRGPTTAFQSFLRPMMNDRSKNDDTENDDTDDLLSQSCK</sequence>
<dbReference type="Proteomes" id="UP000001631">
    <property type="component" value="Unassembled WGS sequence"/>
</dbReference>
<dbReference type="RefSeq" id="XP_045290212.1">
    <property type="nucleotide sequence ID" value="XM_045428426.1"/>
</dbReference>
<dbReference type="InParanoid" id="C0NER0"/>
<dbReference type="EMBL" id="GG663364">
    <property type="protein sequence ID" value="EEH09731.1"/>
    <property type="molecule type" value="Genomic_DNA"/>
</dbReference>
<evidence type="ECO:0000313" key="3">
    <source>
        <dbReference type="Proteomes" id="UP000001631"/>
    </source>
</evidence>
<dbReference type="AlphaFoldDB" id="C0NER0"/>
<dbReference type="HOGENOM" id="CLU_2276664_0_0_1"/>
<keyword evidence="3" id="KW-1185">Reference proteome</keyword>
<evidence type="ECO:0000256" key="1">
    <source>
        <dbReference type="SAM" id="MobiDB-lite"/>
    </source>
</evidence>
<protein>
    <submittedName>
        <fullName evidence="2">Uncharacterized protein</fullName>
    </submittedName>
</protein>
<organism evidence="2 3">
    <name type="scientific">Ajellomyces capsulatus (strain G186AR / H82 / ATCC MYA-2454 / RMSCC 2432)</name>
    <name type="common">Darling's disease fungus</name>
    <name type="synonym">Histoplasma capsulatum</name>
    <dbReference type="NCBI Taxonomy" id="447093"/>
    <lineage>
        <taxon>Eukaryota</taxon>
        <taxon>Fungi</taxon>
        <taxon>Dikarya</taxon>
        <taxon>Ascomycota</taxon>
        <taxon>Pezizomycotina</taxon>
        <taxon>Eurotiomycetes</taxon>
        <taxon>Eurotiomycetidae</taxon>
        <taxon>Onygenales</taxon>
        <taxon>Ajellomycetaceae</taxon>
        <taxon>Histoplasma</taxon>
    </lineage>
</organism>
<accession>C0NER0</accession>